<dbReference type="HOGENOM" id="CLU_487699_0_0_1"/>
<evidence type="ECO:0000313" key="9">
    <source>
        <dbReference type="EnsemblMetazoa" id="HelroP188679"/>
    </source>
</evidence>
<proteinExistence type="predicted"/>
<evidence type="ECO:0008006" key="11">
    <source>
        <dbReference type="Google" id="ProtNLM"/>
    </source>
</evidence>
<evidence type="ECO:0000313" key="10">
    <source>
        <dbReference type="Proteomes" id="UP000015101"/>
    </source>
</evidence>
<dbReference type="InterPro" id="IPR001965">
    <property type="entry name" value="Znf_PHD"/>
</dbReference>
<dbReference type="eggNOG" id="KOG0825">
    <property type="taxonomic scope" value="Eukaryota"/>
</dbReference>
<dbReference type="AlphaFoldDB" id="T1FQ88"/>
<keyword evidence="2 4" id="KW-0863">Zinc-finger</keyword>
<dbReference type="SUPFAM" id="SSF57850">
    <property type="entry name" value="RING/U-box"/>
    <property type="match status" value="1"/>
</dbReference>
<dbReference type="GO" id="GO:0008270">
    <property type="term" value="F:zinc ion binding"/>
    <property type="evidence" value="ECO:0007669"/>
    <property type="project" value="UniProtKB-KW"/>
</dbReference>
<evidence type="ECO:0000259" key="7">
    <source>
        <dbReference type="PROSITE" id="PS50089"/>
    </source>
</evidence>
<accession>T1FQ88</accession>
<dbReference type="InParanoid" id="T1FQ88"/>
<dbReference type="PROSITE" id="PS50089">
    <property type="entry name" value="ZF_RING_2"/>
    <property type="match status" value="1"/>
</dbReference>
<dbReference type="InterPro" id="IPR013083">
    <property type="entry name" value="Znf_RING/FYVE/PHD"/>
</dbReference>
<evidence type="ECO:0000256" key="3">
    <source>
        <dbReference type="ARBA" id="ARBA00022833"/>
    </source>
</evidence>
<evidence type="ECO:0000259" key="6">
    <source>
        <dbReference type="PROSITE" id="PS50016"/>
    </source>
</evidence>
<feature type="compositionally biased region" description="Acidic residues" evidence="5">
    <location>
        <begin position="13"/>
        <end position="23"/>
    </location>
</feature>
<dbReference type="Gene3D" id="3.30.40.10">
    <property type="entry name" value="Zinc/RING finger domain, C3HC4 (zinc finger)"/>
    <property type="match status" value="2"/>
</dbReference>
<dbReference type="EMBL" id="AMQM01000865">
    <property type="status" value="NOT_ANNOTATED_CDS"/>
    <property type="molecule type" value="Genomic_DNA"/>
</dbReference>
<dbReference type="CTD" id="20210985"/>
<dbReference type="RefSeq" id="XP_009019786.1">
    <property type="nucleotide sequence ID" value="XM_009021538.1"/>
</dbReference>
<dbReference type="GeneID" id="20210985"/>
<dbReference type="KEGG" id="hro:HELRODRAFT_188679"/>
<feature type="domain" description="PHD-type" evidence="6">
    <location>
        <begin position="164"/>
        <end position="214"/>
    </location>
</feature>
<gene>
    <name evidence="9" type="primary">20210985</name>
    <name evidence="8" type="ORF">HELRODRAFT_188679</name>
</gene>
<dbReference type="PANTHER" id="PTHR12618:SF20">
    <property type="entry name" value="PHD AND RING FINGER DOMAIN-CONTAINING PROTEIN 1"/>
    <property type="match status" value="1"/>
</dbReference>
<dbReference type="SMART" id="SM00249">
    <property type="entry name" value="PHD"/>
    <property type="match status" value="1"/>
</dbReference>
<evidence type="ECO:0000256" key="5">
    <source>
        <dbReference type="SAM" id="MobiDB-lite"/>
    </source>
</evidence>
<dbReference type="SUPFAM" id="SSF57903">
    <property type="entry name" value="FYVE/PHD zinc finger"/>
    <property type="match status" value="1"/>
</dbReference>
<dbReference type="InterPro" id="IPR019786">
    <property type="entry name" value="Zinc_finger_PHD-type_CS"/>
</dbReference>
<keyword evidence="10" id="KW-1185">Reference proteome</keyword>
<reference evidence="8 10" key="2">
    <citation type="journal article" date="2013" name="Nature">
        <title>Insights into bilaterian evolution from three spiralian genomes.</title>
        <authorList>
            <person name="Simakov O."/>
            <person name="Marletaz F."/>
            <person name="Cho S.J."/>
            <person name="Edsinger-Gonzales E."/>
            <person name="Havlak P."/>
            <person name="Hellsten U."/>
            <person name="Kuo D.H."/>
            <person name="Larsson T."/>
            <person name="Lv J."/>
            <person name="Arendt D."/>
            <person name="Savage R."/>
            <person name="Osoegawa K."/>
            <person name="de Jong P."/>
            <person name="Grimwood J."/>
            <person name="Chapman J.A."/>
            <person name="Shapiro H."/>
            <person name="Aerts A."/>
            <person name="Otillar R.P."/>
            <person name="Terry A.Y."/>
            <person name="Boore J.L."/>
            <person name="Grigoriev I.V."/>
            <person name="Lindberg D.R."/>
            <person name="Seaver E.C."/>
            <person name="Weisblat D.A."/>
            <person name="Putnam N.H."/>
            <person name="Rokhsar D.S."/>
        </authorList>
    </citation>
    <scope>NUCLEOTIDE SEQUENCE</scope>
</reference>
<feature type="region of interest" description="Disordered" evidence="5">
    <location>
        <begin position="327"/>
        <end position="420"/>
    </location>
</feature>
<dbReference type="InterPro" id="IPR011011">
    <property type="entry name" value="Znf_FYVE_PHD"/>
</dbReference>
<feature type="compositionally biased region" description="Basic residues" evidence="5">
    <location>
        <begin position="349"/>
        <end position="378"/>
    </location>
</feature>
<feature type="compositionally biased region" description="Basic residues" evidence="5">
    <location>
        <begin position="396"/>
        <end position="416"/>
    </location>
</feature>
<protein>
    <recommendedName>
        <fullName evidence="11">PHD-type domain-containing protein</fullName>
    </recommendedName>
</protein>
<dbReference type="InterPro" id="IPR019787">
    <property type="entry name" value="Znf_PHD-finger"/>
</dbReference>
<dbReference type="Pfam" id="PF13639">
    <property type="entry name" value="zf-RING_2"/>
    <property type="match status" value="1"/>
</dbReference>
<dbReference type="Proteomes" id="UP000015101">
    <property type="component" value="Unassembled WGS sequence"/>
</dbReference>
<dbReference type="PROSITE" id="PS01359">
    <property type="entry name" value="ZF_PHD_1"/>
    <property type="match status" value="1"/>
</dbReference>
<dbReference type="Pfam" id="PF00628">
    <property type="entry name" value="PHD"/>
    <property type="match status" value="1"/>
</dbReference>
<name>T1FQ88_HELRO</name>
<evidence type="ECO:0000256" key="1">
    <source>
        <dbReference type="ARBA" id="ARBA00022723"/>
    </source>
</evidence>
<evidence type="ECO:0000256" key="4">
    <source>
        <dbReference type="PROSITE-ProRule" id="PRU00175"/>
    </source>
</evidence>
<organism evidence="9 10">
    <name type="scientific">Helobdella robusta</name>
    <name type="common">Californian leech</name>
    <dbReference type="NCBI Taxonomy" id="6412"/>
    <lineage>
        <taxon>Eukaryota</taxon>
        <taxon>Metazoa</taxon>
        <taxon>Spiralia</taxon>
        <taxon>Lophotrochozoa</taxon>
        <taxon>Annelida</taxon>
        <taxon>Clitellata</taxon>
        <taxon>Hirudinea</taxon>
        <taxon>Rhynchobdellida</taxon>
        <taxon>Glossiphoniidae</taxon>
        <taxon>Helobdella</taxon>
    </lineage>
</organism>
<dbReference type="SMART" id="SM00184">
    <property type="entry name" value="RING"/>
    <property type="match status" value="2"/>
</dbReference>
<evidence type="ECO:0000256" key="2">
    <source>
        <dbReference type="ARBA" id="ARBA00022771"/>
    </source>
</evidence>
<dbReference type="EnsemblMetazoa" id="HelroT188679">
    <property type="protein sequence ID" value="HelroP188679"/>
    <property type="gene ID" value="HelroG188679"/>
</dbReference>
<keyword evidence="1" id="KW-0479">Metal-binding</keyword>
<dbReference type="PANTHER" id="PTHR12618">
    <property type="entry name" value="PHD AND RING FINGER DOMAIN-CONTAINING PROTEIN 1"/>
    <property type="match status" value="1"/>
</dbReference>
<dbReference type="InterPro" id="IPR001841">
    <property type="entry name" value="Znf_RING"/>
</dbReference>
<feature type="region of interest" description="Disordered" evidence="5">
    <location>
        <begin position="1"/>
        <end position="76"/>
    </location>
</feature>
<dbReference type="EMBL" id="KB096742">
    <property type="protein sequence ID" value="ESO02378.1"/>
    <property type="molecule type" value="Genomic_DNA"/>
</dbReference>
<dbReference type="OMA" id="TWVERRS"/>
<reference evidence="9" key="3">
    <citation type="submission" date="2015-06" db="UniProtKB">
        <authorList>
            <consortium name="EnsemblMetazoa"/>
        </authorList>
    </citation>
    <scope>IDENTIFICATION</scope>
</reference>
<evidence type="ECO:0000313" key="8">
    <source>
        <dbReference type="EMBL" id="ESO02378.1"/>
    </source>
</evidence>
<sequence>MKRNNVKNGNGDEFFESDDDDNNGDYGCSIFTSDSDSDDDDDESGEPPVKRRKNLEESSSSSESSIDDDSDSGSSSAESETCAICLGKLKNNKPVATPDVCDHTFHVNCIIEWSKNVNTCPIDRMVFSLILARDNLLATEANGIPIERRREHDGEDDDEEEMDVTRCQICQRSDGEDRLLLCDDCDDGYHLECLTPPLTRVPRGDWFCPECVVRRESMAAASADTSRASRIIARTLVTRRVLGELQRNGLLAHSSDEDDEDDEGEEEEDDEDEGEEEEDDEDEDDDEDDENEDDDVLQDLFNDNLSDDHNDVNEDEDDEDANVILLKFPKEPKTTSARKGKSNLAALKTGRKKTKGTSNRKRKKTGKRRKKKSRKRQKLLRDDDGNIIIQPSTSTKKSKKKSKRTKRKTKKRKAKNKAPLPVIGSRTRLARKLGIVPPLAGHFLPQMVKPSPLERFKASMCQGIVPHIFGCDPEYLPTVFVVFFLMFCYIDAKFMLALVKSAASSSSSSSSFDLLGDILKSQSVLHMRRGEVTIQRDGGDLFVIFEPGYCETAPGDLNH</sequence>
<feature type="region of interest" description="Disordered" evidence="5">
    <location>
        <begin position="248"/>
        <end position="294"/>
    </location>
</feature>
<reference evidence="10" key="1">
    <citation type="submission" date="2012-12" db="EMBL/GenBank/DDBJ databases">
        <authorList>
            <person name="Hellsten U."/>
            <person name="Grimwood J."/>
            <person name="Chapman J.A."/>
            <person name="Shapiro H."/>
            <person name="Aerts A."/>
            <person name="Otillar R.P."/>
            <person name="Terry A.Y."/>
            <person name="Boore J.L."/>
            <person name="Simakov O."/>
            <person name="Marletaz F."/>
            <person name="Cho S.-J."/>
            <person name="Edsinger-Gonzales E."/>
            <person name="Havlak P."/>
            <person name="Kuo D.-H."/>
            <person name="Larsson T."/>
            <person name="Lv J."/>
            <person name="Arendt D."/>
            <person name="Savage R."/>
            <person name="Osoegawa K."/>
            <person name="de Jong P."/>
            <person name="Lindberg D.R."/>
            <person name="Seaver E.C."/>
            <person name="Weisblat D.A."/>
            <person name="Putnam N.H."/>
            <person name="Grigoriev I.V."/>
            <person name="Rokhsar D.S."/>
        </authorList>
    </citation>
    <scope>NUCLEOTIDE SEQUENCE</scope>
</reference>
<dbReference type="InterPro" id="IPR047157">
    <property type="entry name" value="PHRF1/Atg35"/>
</dbReference>
<keyword evidence="3" id="KW-0862">Zinc</keyword>
<dbReference type="OrthoDB" id="1935339at2759"/>
<dbReference type="PROSITE" id="PS50016">
    <property type="entry name" value="ZF_PHD_2"/>
    <property type="match status" value="1"/>
</dbReference>
<feature type="compositionally biased region" description="Acidic residues" evidence="5">
    <location>
        <begin position="256"/>
        <end position="294"/>
    </location>
</feature>
<dbReference type="CDD" id="cd15545">
    <property type="entry name" value="PHD_BAZ2A_like"/>
    <property type="match status" value="1"/>
</dbReference>
<feature type="compositionally biased region" description="Acidic residues" evidence="5">
    <location>
        <begin position="35"/>
        <end position="45"/>
    </location>
</feature>
<feature type="domain" description="RING-type" evidence="7">
    <location>
        <begin position="82"/>
        <end position="124"/>
    </location>
</feature>